<comment type="caution">
    <text evidence="3">The sequence shown here is derived from an EMBL/GenBank/DDBJ whole genome shotgun (WGS) entry which is preliminary data.</text>
</comment>
<evidence type="ECO:0000313" key="3">
    <source>
        <dbReference type="EMBL" id="CAK4030423.1"/>
    </source>
</evidence>
<evidence type="ECO:0000256" key="2">
    <source>
        <dbReference type="SAM" id="SignalP"/>
    </source>
</evidence>
<dbReference type="AlphaFoldDB" id="A0AAI8Z0Y3"/>
<dbReference type="Proteomes" id="UP001296104">
    <property type="component" value="Unassembled WGS sequence"/>
</dbReference>
<protein>
    <submittedName>
        <fullName evidence="3">Uncharacterized protein</fullName>
    </submittedName>
</protein>
<name>A0AAI8Z0Y3_9PEZI</name>
<feature type="compositionally biased region" description="Basic and acidic residues" evidence="1">
    <location>
        <begin position="227"/>
        <end position="254"/>
    </location>
</feature>
<feature type="chain" id="PRO_5042520108" evidence="2">
    <location>
        <begin position="24"/>
        <end position="302"/>
    </location>
</feature>
<proteinExistence type="predicted"/>
<sequence>MHAIRNLKSFGIFPLVFLTPSWYQLEAALGRYVAGTSTPEDVNTYSLYATVTPSEGRNYELSKMGEYTLPTGDKGVLHVLEVISSLPSNSPEEFKEPRLTIRWHSVAEAQELEISTWSPTFSTPGVHCTRASDLCRFGNKSTIISKRWRLNVEATKQRILGAFQQSPPGQLPWQLDVHAYLRAPGATYMALKRHKRQGFRWKDVRERKLEVDHDEIAAGDIGGGESRLIRGEDGDRVDVSSHGEADSRSSEMEVREVCATVSAPLARIEEQQEDGQCHSAEIGVENKASSNEVEGAPSCDSR</sequence>
<dbReference type="EMBL" id="CAVMBE010000036">
    <property type="protein sequence ID" value="CAK4030423.1"/>
    <property type="molecule type" value="Genomic_DNA"/>
</dbReference>
<organism evidence="3 4">
    <name type="scientific">Lecanosticta acicola</name>
    <dbReference type="NCBI Taxonomy" id="111012"/>
    <lineage>
        <taxon>Eukaryota</taxon>
        <taxon>Fungi</taxon>
        <taxon>Dikarya</taxon>
        <taxon>Ascomycota</taxon>
        <taxon>Pezizomycotina</taxon>
        <taxon>Dothideomycetes</taxon>
        <taxon>Dothideomycetidae</taxon>
        <taxon>Mycosphaerellales</taxon>
        <taxon>Mycosphaerellaceae</taxon>
        <taxon>Lecanosticta</taxon>
    </lineage>
</organism>
<keyword evidence="2" id="KW-0732">Signal</keyword>
<feature type="region of interest" description="Disordered" evidence="1">
    <location>
        <begin position="220"/>
        <end position="254"/>
    </location>
</feature>
<accession>A0AAI8Z0Y3</accession>
<gene>
    <name evidence="3" type="ORF">LECACI_7A005581</name>
</gene>
<feature type="signal peptide" evidence="2">
    <location>
        <begin position="1"/>
        <end position="23"/>
    </location>
</feature>
<evidence type="ECO:0000313" key="4">
    <source>
        <dbReference type="Proteomes" id="UP001296104"/>
    </source>
</evidence>
<keyword evidence="4" id="KW-1185">Reference proteome</keyword>
<reference evidence="3" key="1">
    <citation type="submission" date="2023-11" db="EMBL/GenBank/DDBJ databases">
        <authorList>
            <person name="Alioto T."/>
            <person name="Alioto T."/>
            <person name="Gomez Garrido J."/>
        </authorList>
    </citation>
    <scope>NUCLEOTIDE SEQUENCE</scope>
</reference>
<evidence type="ECO:0000256" key="1">
    <source>
        <dbReference type="SAM" id="MobiDB-lite"/>
    </source>
</evidence>
<feature type="region of interest" description="Disordered" evidence="1">
    <location>
        <begin position="283"/>
        <end position="302"/>
    </location>
</feature>